<accession>A0A061G0E9</accession>
<feature type="domain" description="K-box" evidence="8">
    <location>
        <begin position="87"/>
        <end position="179"/>
    </location>
</feature>
<dbReference type="SUPFAM" id="SSF55455">
    <property type="entry name" value="SRF-like"/>
    <property type="match status" value="1"/>
</dbReference>
<dbReference type="PROSITE" id="PS00350">
    <property type="entry name" value="MADS_BOX_1"/>
    <property type="match status" value="1"/>
</dbReference>
<evidence type="ECO:0000313" key="10">
    <source>
        <dbReference type="Proteomes" id="UP000026915"/>
    </source>
</evidence>
<evidence type="ECO:0000256" key="4">
    <source>
        <dbReference type="ARBA" id="ARBA00023163"/>
    </source>
</evidence>
<dbReference type="InterPro" id="IPR036879">
    <property type="entry name" value="TF_MADSbox_sf"/>
</dbReference>
<dbReference type="HOGENOM" id="CLU_053053_2_0_1"/>
<evidence type="ECO:0000256" key="3">
    <source>
        <dbReference type="ARBA" id="ARBA00023125"/>
    </source>
</evidence>
<dbReference type="GO" id="GO:0000978">
    <property type="term" value="F:RNA polymerase II cis-regulatory region sequence-specific DNA binding"/>
    <property type="evidence" value="ECO:0000318"/>
    <property type="project" value="GO_Central"/>
</dbReference>
<dbReference type="OMA" id="HTECGAR"/>
<evidence type="ECO:0000259" key="8">
    <source>
        <dbReference type="PROSITE" id="PS51297"/>
    </source>
</evidence>
<organism evidence="9 10">
    <name type="scientific">Theobroma cacao</name>
    <name type="common">Cacao</name>
    <name type="synonym">Cocoa</name>
    <dbReference type="NCBI Taxonomy" id="3641"/>
    <lineage>
        <taxon>Eukaryota</taxon>
        <taxon>Viridiplantae</taxon>
        <taxon>Streptophyta</taxon>
        <taxon>Embryophyta</taxon>
        <taxon>Tracheophyta</taxon>
        <taxon>Spermatophyta</taxon>
        <taxon>Magnoliopsida</taxon>
        <taxon>eudicotyledons</taxon>
        <taxon>Gunneridae</taxon>
        <taxon>Pentapetalae</taxon>
        <taxon>rosids</taxon>
        <taxon>malvids</taxon>
        <taxon>Malvales</taxon>
        <taxon>Malvaceae</taxon>
        <taxon>Byttnerioideae</taxon>
        <taxon>Theobroma</taxon>
    </lineage>
</organism>
<reference evidence="9 10" key="1">
    <citation type="journal article" date="2013" name="Genome Biol.">
        <title>The genome sequence of the most widely cultivated cacao type and its use to identify candidate genes regulating pod color.</title>
        <authorList>
            <person name="Motamayor J.C."/>
            <person name="Mockaitis K."/>
            <person name="Schmutz J."/>
            <person name="Haiminen N."/>
            <person name="Iii D.L."/>
            <person name="Cornejo O."/>
            <person name="Findley S.D."/>
            <person name="Zheng P."/>
            <person name="Utro F."/>
            <person name="Royaert S."/>
            <person name="Saski C."/>
            <person name="Jenkins J."/>
            <person name="Podicheti R."/>
            <person name="Zhao M."/>
            <person name="Scheffler B.E."/>
            <person name="Stack J.C."/>
            <person name="Feltus F.A."/>
            <person name="Mustiga G.M."/>
            <person name="Amores F."/>
            <person name="Phillips W."/>
            <person name="Marelli J.P."/>
            <person name="May G.D."/>
            <person name="Shapiro H."/>
            <person name="Ma J."/>
            <person name="Bustamante C.D."/>
            <person name="Schnell R.J."/>
            <person name="Main D."/>
            <person name="Gilbert D."/>
            <person name="Parida L."/>
            <person name="Kuhn D.N."/>
        </authorList>
    </citation>
    <scope>NUCLEOTIDE SEQUENCE [LARGE SCALE GENOMIC DNA]</scope>
    <source>
        <strain evidence="10">cv. Matina 1-6</strain>
    </source>
</reference>
<proteinExistence type="predicted"/>
<protein>
    <submittedName>
        <fullName evidence="9">AGAMOUS-like 20</fullName>
    </submittedName>
</protein>
<evidence type="ECO:0000313" key="9">
    <source>
        <dbReference type="EMBL" id="EOY23041.1"/>
    </source>
</evidence>
<keyword evidence="10" id="KW-1185">Reference proteome</keyword>
<dbReference type="InterPro" id="IPR002487">
    <property type="entry name" value="TF_Kbox"/>
</dbReference>
<dbReference type="Proteomes" id="UP000026915">
    <property type="component" value="Chromosome 3"/>
</dbReference>
<keyword evidence="6" id="KW-0175">Coiled coil</keyword>
<dbReference type="PRINTS" id="PR00404">
    <property type="entry name" value="MADSDOMAIN"/>
</dbReference>
<dbReference type="Gramene" id="EOY23041">
    <property type="protein sequence ID" value="EOY23041"/>
    <property type="gene ID" value="TCM_015049"/>
</dbReference>
<dbReference type="Pfam" id="PF01486">
    <property type="entry name" value="K-box"/>
    <property type="match status" value="1"/>
</dbReference>
<keyword evidence="5" id="KW-0539">Nucleus</keyword>
<evidence type="ECO:0000256" key="1">
    <source>
        <dbReference type="ARBA" id="ARBA00004123"/>
    </source>
</evidence>
<dbReference type="GO" id="GO:0006357">
    <property type="term" value="P:regulation of transcription by RNA polymerase II"/>
    <property type="evidence" value="ECO:0000318"/>
    <property type="project" value="GO_Central"/>
</dbReference>
<dbReference type="Pfam" id="PF00319">
    <property type="entry name" value="SRF-TF"/>
    <property type="match status" value="1"/>
</dbReference>
<dbReference type="EMBL" id="CM001881">
    <property type="protein sequence ID" value="EOY23041.1"/>
    <property type="molecule type" value="Genomic_DNA"/>
</dbReference>
<evidence type="ECO:0000259" key="7">
    <source>
        <dbReference type="PROSITE" id="PS50066"/>
    </source>
</evidence>
<feature type="domain" description="MADS-box" evidence="7">
    <location>
        <begin position="1"/>
        <end position="61"/>
    </location>
</feature>
<dbReference type="SMART" id="SM00432">
    <property type="entry name" value="MADS"/>
    <property type="match status" value="1"/>
</dbReference>
<evidence type="ECO:0000256" key="5">
    <source>
        <dbReference type="ARBA" id="ARBA00023242"/>
    </source>
</evidence>
<dbReference type="AlphaFoldDB" id="A0A061G0E9"/>
<dbReference type="eggNOG" id="KOG0014">
    <property type="taxonomic scope" value="Eukaryota"/>
</dbReference>
<dbReference type="InParanoid" id="A0A061G0E9"/>
<dbReference type="PANTHER" id="PTHR48019">
    <property type="entry name" value="SERUM RESPONSE FACTOR HOMOLOG"/>
    <property type="match status" value="1"/>
</dbReference>
<dbReference type="InterPro" id="IPR002100">
    <property type="entry name" value="TF_MADSbox"/>
</dbReference>
<dbReference type="GO" id="GO:0009908">
    <property type="term" value="P:flower development"/>
    <property type="evidence" value="ECO:0007669"/>
    <property type="project" value="UniProtKB-ARBA"/>
</dbReference>
<keyword evidence="3" id="KW-0238">DNA-binding</keyword>
<dbReference type="InterPro" id="IPR050142">
    <property type="entry name" value="MADS-box/MEF2_TF"/>
</dbReference>
<dbReference type="InterPro" id="IPR033896">
    <property type="entry name" value="MEF2-like_N"/>
</dbReference>
<dbReference type="GO" id="GO:0046983">
    <property type="term" value="F:protein dimerization activity"/>
    <property type="evidence" value="ECO:0007669"/>
    <property type="project" value="InterPro"/>
</dbReference>
<dbReference type="FunFam" id="3.40.1810.10:FF:000030">
    <property type="entry name" value="Agamous-like MADS-box protein AGL13"/>
    <property type="match status" value="1"/>
</dbReference>
<dbReference type="GO" id="GO:0000981">
    <property type="term" value="F:DNA-binding transcription factor activity, RNA polymerase II-specific"/>
    <property type="evidence" value="ECO:0000318"/>
    <property type="project" value="GO_Central"/>
</dbReference>
<sequence>MARGKIQMKRIENATSRQVTFSKRRNGLLKKAYELSVLCDAEVAVIIFSPKGRVYEFSSSDLQKTIDRYHKYIKEVQNDKPEMERYSQQLRLEAANMVKKIELLEVSQRKLLGQGLGLCSVEELQEIENQLERSLRNIRARKSLVFKEQIEQLKAKERLLREENAKLSEKSLVGSKGGHQLNGKKPQYLAAKAAGAQRWRQNCSLDCQKTAAPSKLVFGHRNVIRPISSHQLVATVE</sequence>
<dbReference type="PROSITE" id="PS51297">
    <property type="entry name" value="K_BOX"/>
    <property type="match status" value="1"/>
</dbReference>
<comment type="subcellular location">
    <subcellularLocation>
        <location evidence="1">Nucleus</location>
    </subcellularLocation>
</comment>
<gene>
    <name evidence="9" type="ORF">TCM_015049</name>
</gene>
<dbReference type="CDD" id="cd00265">
    <property type="entry name" value="MADS_MEF2_like"/>
    <property type="match status" value="1"/>
</dbReference>
<keyword evidence="4" id="KW-0804">Transcription</keyword>
<dbReference type="GO" id="GO:0045944">
    <property type="term" value="P:positive regulation of transcription by RNA polymerase II"/>
    <property type="evidence" value="ECO:0007669"/>
    <property type="project" value="InterPro"/>
</dbReference>
<dbReference type="GO" id="GO:0099402">
    <property type="term" value="P:plant organ development"/>
    <property type="evidence" value="ECO:0007669"/>
    <property type="project" value="UniProtKB-ARBA"/>
</dbReference>
<evidence type="ECO:0000256" key="2">
    <source>
        <dbReference type="ARBA" id="ARBA00023015"/>
    </source>
</evidence>
<dbReference type="GO" id="GO:0005634">
    <property type="term" value="C:nucleus"/>
    <property type="evidence" value="ECO:0007669"/>
    <property type="project" value="UniProtKB-SubCell"/>
</dbReference>
<keyword evidence="2" id="KW-0805">Transcription regulation</keyword>
<dbReference type="Gene3D" id="3.40.1810.10">
    <property type="entry name" value="Transcription factor, MADS-box"/>
    <property type="match status" value="1"/>
</dbReference>
<evidence type="ECO:0000256" key="6">
    <source>
        <dbReference type="SAM" id="Coils"/>
    </source>
</evidence>
<name>A0A061G0E9_THECC</name>
<feature type="coiled-coil region" evidence="6">
    <location>
        <begin position="121"/>
        <end position="170"/>
    </location>
</feature>
<dbReference type="PROSITE" id="PS50066">
    <property type="entry name" value="MADS_BOX_2"/>
    <property type="match status" value="1"/>
</dbReference>